<dbReference type="EMBL" id="GBXM01059869">
    <property type="protein sequence ID" value="JAH48708.1"/>
    <property type="molecule type" value="Transcribed_RNA"/>
</dbReference>
<name>A0A0E9T7G7_ANGAN</name>
<organism evidence="1">
    <name type="scientific">Anguilla anguilla</name>
    <name type="common">European freshwater eel</name>
    <name type="synonym">Muraena anguilla</name>
    <dbReference type="NCBI Taxonomy" id="7936"/>
    <lineage>
        <taxon>Eukaryota</taxon>
        <taxon>Metazoa</taxon>
        <taxon>Chordata</taxon>
        <taxon>Craniata</taxon>
        <taxon>Vertebrata</taxon>
        <taxon>Euteleostomi</taxon>
        <taxon>Actinopterygii</taxon>
        <taxon>Neopterygii</taxon>
        <taxon>Teleostei</taxon>
        <taxon>Anguilliformes</taxon>
        <taxon>Anguillidae</taxon>
        <taxon>Anguilla</taxon>
    </lineage>
</organism>
<dbReference type="AlphaFoldDB" id="A0A0E9T7G7"/>
<evidence type="ECO:0000313" key="1">
    <source>
        <dbReference type="EMBL" id="JAH48708.1"/>
    </source>
</evidence>
<accession>A0A0E9T7G7</accession>
<proteinExistence type="predicted"/>
<protein>
    <submittedName>
        <fullName evidence="1">Uncharacterized protein</fullName>
    </submittedName>
</protein>
<reference evidence="1" key="2">
    <citation type="journal article" date="2015" name="Fish Shellfish Immunol.">
        <title>Early steps in the European eel (Anguilla anguilla)-Vibrio vulnificus interaction in the gills: Role of the RtxA13 toxin.</title>
        <authorList>
            <person name="Callol A."/>
            <person name="Pajuelo D."/>
            <person name="Ebbesson L."/>
            <person name="Teles M."/>
            <person name="MacKenzie S."/>
            <person name="Amaro C."/>
        </authorList>
    </citation>
    <scope>NUCLEOTIDE SEQUENCE</scope>
</reference>
<reference evidence="1" key="1">
    <citation type="submission" date="2014-11" db="EMBL/GenBank/DDBJ databases">
        <authorList>
            <person name="Amaro Gonzalez C."/>
        </authorList>
    </citation>
    <scope>NUCLEOTIDE SEQUENCE</scope>
</reference>
<sequence length="41" mass="4378">MSVLSQNRLPLSQGGCYTLAVVKVSLSVIICNVLLDPEDSD</sequence>